<dbReference type="PANTHER" id="PTHR30595">
    <property type="entry name" value="GLPR-RELATED TRANSCRIPTIONAL REPRESSOR"/>
    <property type="match status" value="1"/>
</dbReference>
<feature type="domain" description="Schlafen AlbA-2" evidence="2">
    <location>
        <begin position="12"/>
        <end position="57"/>
    </location>
</feature>
<organism evidence="3 4">
    <name type="scientific">Diaphorobacter limosus</name>
    <dbReference type="NCBI Taxonomy" id="3036128"/>
    <lineage>
        <taxon>Bacteria</taxon>
        <taxon>Pseudomonadati</taxon>
        <taxon>Pseudomonadota</taxon>
        <taxon>Betaproteobacteria</taxon>
        <taxon>Burkholderiales</taxon>
        <taxon>Comamonadaceae</taxon>
        <taxon>Diaphorobacter</taxon>
    </lineage>
</organism>
<name>A0ABZ0IYV9_9BURK</name>
<dbReference type="EMBL" id="CP136921">
    <property type="protein sequence ID" value="WOO31111.1"/>
    <property type="molecule type" value="Genomic_DNA"/>
</dbReference>
<keyword evidence="4" id="KW-1185">Reference proteome</keyword>
<accession>A0ABZ0IYV9</accession>
<protein>
    <submittedName>
        <fullName evidence="3">ATP-binding protein</fullName>
    </submittedName>
</protein>
<dbReference type="Pfam" id="PF04326">
    <property type="entry name" value="SLFN_AlbA_2"/>
    <property type="match status" value="1"/>
</dbReference>
<dbReference type="Gene3D" id="3.30.950.30">
    <property type="entry name" value="Schlafen, AAA domain"/>
    <property type="match status" value="1"/>
</dbReference>
<proteinExistence type="predicted"/>
<dbReference type="InterPro" id="IPR007421">
    <property type="entry name" value="Schlafen_AlbA_2_dom"/>
</dbReference>
<evidence type="ECO:0000259" key="2">
    <source>
        <dbReference type="Pfam" id="PF04326"/>
    </source>
</evidence>
<evidence type="ECO:0000313" key="3">
    <source>
        <dbReference type="EMBL" id="WOO31111.1"/>
    </source>
</evidence>
<keyword evidence="3" id="KW-0547">Nucleotide-binding</keyword>
<sequence length="145" mass="15531">MSTTHPLLLQPEGKTLEFKRDLSSPQNLLKTLVAFANSAGGRLVIGVDDARRVVGVSVDGVIASIAEFTGVDSVIHARPPASLPQHHRQRAGTTIKSPPEAAVDTDQTHEIHPRRRHPPRQPAGRPVGLSRRAGRAPAHGHARGL</sequence>
<dbReference type="Proteomes" id="UP001303211">
    <property type="component" value="Chromosome"/>
</dbReference>
<dbReference type="PANTHER" id="PTHR30595:SF6">
    <property type="entry name" value="SCHLAFEN ALBA-2 DOMAIN-CONTAINING PROTEIN"/>
    <property type="match status" value="1"/>
</dbReference>
<feature type="region of interest" description="Disordered" evidence="1">
    <location>
        <begin position="78"/>
        <end position="145"/>
    </location>
</feature>
<evidence type="ECO:0000313" key="4">
    <source>
        <dbReference type="Proteomes" id="UP001303211"/>
    </source>
</evidence>
<feature type="compositionally biased region" description="Basic residues" evidence="1">
    <location>
        <begin position="132"/>
        <end position="145"/>
    </location>
</feature>
<gene>
    <name evidence="3" type="ORF">P4826_11855</name>
</gene>
<evidence type="ECO:0000256" key="1">
    <source>
        <dbReference type="SAM" id="MobiDB-lite"/>
    </source>
</evidence>
<dbReference type="GO" id="GO:0005524">
    <property type="term" value="F:ATP binding"/>
    <property type="evidence" value="ECO:0007669"/>
    <property type="project" value="UniProtKB-KW"/>
</dbReference>
<reference evidence="3 4" key="1">
    <citation type="submission" date="2023-03" db="EMBL/GenBank/DDBJ databases">
        <title>Diaphorobacter basophil sp. nov., isolated from a sewage-treatment plant.</title>
        <authorList>
            <person name="Yang K."/>
        </authorList>
    </citation>
    <scope>NUCLEOTIDE SEQUENCE [LARGE SCALE GENOMIC DNA]</scope>
    <source>
        <strain evidence="3 4">Y-1</strain>
    </source>
</reference>
<dbReference type="RefSeq" id="WP_317700597.1">
    <property type="nucleotide sequence ID" value="NZ_CP136921.1"/>
</dbReference>
<keyword evidence="3" id="KW-0067">ATP-binding</keyword>
<dbReference type="InterPro" id="IPR038461">
    <property type="entry name" value="Schlafen_AlbA_2_dom_sf"/>
</dbReference>